<dbReference type="InterPro" id="IPR000719">
    <property type="entry name" value="Prot_kinase_dom"/>
</dbReference>
<dbReference type="Gramene" id="VVA26625">
    <property type="protein sequence ID" value="VVA26625"/>
    <property type="gene ID" value="Prudul26B004680"/>
</dbReference>
<evidence type="ECO:0000313" key="20">
    <source>
        <dbReference type="EMBL" id="VVA26625.1"/>
    </source>
</evidence>
<keyword evidence="14 17" id="KW-0472">Membrane</keyword>
<evidence type="ECO:0000256" key="16">
    <source>
        <dbReference type="PROSITE-ProRule" id="PRU10141"/>
    </source>
</evidence>
<dbReference type="InParanoid" id="A0A5E4FFD8"/>
<dbReference type="CDD" id="cd14066">
    <property type="entry name" value="STKc_IRAK"/>
    <property type="match status" value="1"/>
</dbReference>
<keyword evidence="13 17" id="KW-1133">Transmembrane helix</keyword>
<comment type="similarity">
    <text evidence="2">Belongs to the leguminous lectin family.</text>
</comment>
<feature type="binding site" evidence="16">
    <location>
        <position position="396"/>
    </location>
    <ligand>
        <name>ATP</name>
        <dbReference type="ChEBI" id="CHEBI:30616"/>
    </ligand>
</feature>
<dbReference type="PANTHER" id="PTHR27007">
    <property type="match status" value="1"/>
</dbReference>
<comment type="subcellular location">
    <subcellularLocation>
        <location evidence="1">Membrane</location>
        <topology evidence="1">Single-pass type I membrane protein</topology>
    </subcellularLocation>
</comment>
<keyword evidence="11" id="KW-0418">Kinase</keyword>
<evidence type="ECO:0000313" key="21">
    <source>
        <dbReference type="Proteomes" id="UP000327085"/>
    </source>
</evidence>
<dbReference type="GO" id="GO:0006952">
    <property type="term" value="P:defense response"/>
    <property type="evidence" value="ECO:0007669"/>
    <property type="project" value="UniProtKB-ARBA"/>
</dbReference>
<evidence type="ECO:0000256" key="1">
    <source>
        <dbReference type="ARBA" id="ARBA00004479"/>
    </source>
</evidence>
<dbReference type="GO" id="GO:0016020">
    <property type="term" value="C:membrane"/>
    <property type="evidence" value="ECO:0007669"/>
    <property type="project" value="UniProtKB-SubCell"/>
</dbReference>
<name>A0A5E4FFD8_PRUDU</name>
<dbReference type="CDD" id="cd06899">
    <property type="entry name" value="lectin_legume_LecRK_Arcelin_ConA"/>
    <property type="match status" value="1"/>
</dbReference>
<dbReference type="InterPro" id="IPR017441">
    <property type="entry name" value="Protein_kinase_ATP_BS"/>
</dbReference>
<evidence type="ECO:0000256" key="7">
    <source>
        <dbReference type="ARBA" id="ARBA00022692"/>
    </source>
</evidence>
<dbReference type="InterPro" id="IPR050528">
    <property type="entry name" value="L-type_Lectin-RKs"/>
</dbReference>
<evidence type="ECO:0000256" key="3">
    <source>
        <dbReference type="ARBA" id="ARBA00008536"/>
    </source>
</evidence>
<dbReference type="GO" id="GO:0030246">
    <property type="term" value="F:carbohydrate binding"/>
    <property type="evidence" value="ECO:0007669"/>
    <property type="project" value="UniProtKB-KW"/>
</dbReference>
<dbReference type="FunFam" id="3.30.200.20:FF:000320">
    <property type="entry name" value="probable L-type lectin-domain containing receptor kinase S.5"/>
    <property type="match status" value="1"/>
</dbReference>
<comment type="similarity">
    <text evidence="4">In the C-terminal section; belongs to the protein kinase superfamily. Ser/Thr protein kinase family.</text>
</comment>
<dbReference type="Pfam" id="PF07714">
    <property type="entry name" value="PK_Tyr_Ser-Thr"/>
    <property type="match status" value="1"/>
</dbReference>
<evidence type="ECO:0000256" key="12">
    <source>
        <dbReference type="ARBA" id="ARBA00022840"/>
    </source>
</evidence>
<dbReference type="OMA" id="MHREGRI"/>
<feature type="domain" description="Protein kinase" evidence="19">
    <location>
        <begin position="359"/>
        <end position="629"/>
    </location>
</feature>
<dbReference type="InterPro" id="IPR001220">
    <property type="entry name" value="Legume_lectin_dom"/>
</dbReference>
<keyword evidence="7 17" id="KW-0812">Transmembrane</keyword>
<sequence length="686" mass="77194">MGLPKGILITFLVVPFAIMLHQAAIGTAESVAKPKDFPFRVFDEKTDQVAFHFRGYSSIDHGALQLTPDTGNQDFGLENKSGRIMYHRAYRLWLSDIDDDDVVASFNSTFLVNIYRDKEWNAGEGFAFLIASDITIPEQSHGQWLGLTNASTDGNATNHIVAIEFDTEKQDFDPNGNHIGLNINSVHSNKTVSLNPLGIEISPEIATNYSVWVEYDGRSKVMEVYMAKHSRANPPNKPNTPLLSETINLRHYLKKESYFGFAASTGSSAIQLNCVLEWDLKVEELHPRKDWTWLKIAVGVGVPTMALLLILGFWLGIRYVKKRKRTRVEESNVLGTLKRLPGMPREFKYKELKEATNNFHESMRLGQGGFGIVYRGTLHDKDHADTKTSTEIAVKKFSRDNIKGKDDFLAELTIIHRLRHKHLVRLVGWCYEKGKLLLVYDFMPNGSVDKHLYETSSQNTLNWKHRCKILAGVASALHYLQNEYDQKVVHRDLKASNILLDSDFNARLGDFGLARALDQERNSYAELELAGVPGTMGYVAPECFHTGKATPESDVFGFGAVVLEIVCGRSPGIKILHEHHQYSLVDWVWMMHREGRIEEAMDKRLNDDYVFDEANQLLLLGLACSHPIASERPQTQAICQIIAGTTPAPSVPPFKPVFMWPSMDTAYSSTESTVSNVILSSITVSY</sequence>
<gene>
    <name evidence="20" type="ORF">ALMOND_2B004680</name>
</gene>
<dbReference type="PROSITE" id="PS00107">
    <property type="entry name" value="PROTEIN_KINASE_ATP"/>
    <property type="match status" value="1"/>
</dbReference>
<evidence type="ECO:0000256" key="4">
    <source>
        <dbReference type="ARBA" id="ARBA00010217"/>
    </source>
</evidence>
<dbReference type="EMBL" id="CABIKO010000109">
    <property type="protein sequence ID" value="VVA26625.1"/>
    <property type="molecule type" value="Genomic_DNA"/>
</dbReference>
<organism evidence="20 21">
    <name type="scientific">Prunus dulcis</name>
    <name type="common">Almond</name>
    <name type="synonym">Amygdalus dulcis</name>
    <dbReference type="NCBI Taxonomy" id="3755"/>
    <lineage>
        <taxon>Eukaryota</taxon>
        <taxon>Viridiplantae</taxon>
        <taxon>Streptophyta</taxon>
        <taxon>Embryophyta</taxon>
        <taxon>Tracheophyta</taxon>
        <taxon>Spermatophyta</taxon>
        <taxon>Magnoliopsida</taxon>
        <taxon>eudicotyledons</taxon>
        <taxon>Gunneridae</taxon>
        <taxon>Pentapetalae</taxon>
        <taxon>rosids</taxon>
        <taxon>fabids</taxon>
        <taxon>Rosales</taxon>
        <taxon>Rosaceae</taxon>
        <taxon>Amygdaloideae</taxon>
        <taxon>Amygdaleae</taxon>
        <taxon>Prunus</taxon>
    </lineage>
</organism>
<dbReference type="SUPFAM" id="SSF56112">
    <property type="entry name" value="Protein kinase-like (PK-like)"/>
    <property type="match status" value="1"/>
</dbReference>
<dbReference type="Gene3D" id="3.30.200.20">
    <property type="entry name" value="Phosphorylase Kinase, domain 1"/>
    <property type="match status" value="1"/>
</dbReference>
<dbReference type="AlphaFoldDB" id="A0A5E4FFD8"/>
<dbReference type="Gene3D" id="2.60.120.200">
    <property type="match status" value="1"/>
</dbReference>
<dbReference type="FunFam" id="1.10.510.10:FF:000444">
    <property type="entry name" value="probable L-type lectin-domain containing receptor kinase S.5"/>
    <property type="match status" value="1"/>
</dbReference>
<dbReference type="Gene3D" id="1.10.510.10">
    <property type="entry name" value="Transferase(Phosphotransferase) domain 1"/>
    <property type="match status" value="1"/>
</dbReference>
<evidence type="ECO:0000256" key="5">
    <source>
        <dbReference type="ARBA" id="ARBA00022527"/>
    </source>
</evidence>
<keyword evidence="15" id="KW-0675">Receptor</keyword>
<keyword evidence="12 16" id="KW-0067">ATP-binding</keyword>
<evidence type="ECO:0000256" key="13">
    <source>
        <dbReference type="ARBA" id="ARBA00022989"/>
    </source>
</evidence>
<evidence type="ECO:0000256" key="6">
    <source>
        <dbReference type="ARBA" id="ARBA00022679"/>
    </source>
</evidence>
<dbReference type="InterPro" id="IPR011009">
    <property type="entry name" value="Kinase-like_dom_sf"/>
</dbReference>
<dbReference type="InterPro" id="IPR013320">
    <property type="entry name" value="ConA-like_dom_sf"/>
</dbReference>
<evidence type="ECO:0000256" key="17">
    <source>
        <dbReference type="SAM" id="Phobius"/>
    </source>
</evidence>
<accession>A0A5E4FFD8</accession>
<keyword evidence="9 20" id="KW-0430">Lectin</keyword>
<dbReference type="Proteomes" id="UP000327085">
    <property type="component" value="Chromosome 8"/>
</dbReference>
<dbReference type="PROSITE" id="PS50011">
    <property type="entry name" value="PROTEIN_KINASE_DOM"/>
    <property type="match status" value="1"/>
</dbReference>
<feature type="signal peptide" evidence="18">
    <location>
        <begin position="1"/>
        <end position="28"/>
    </location>
</feature>
<keyword evidence="10 16" id="KW-0547">Nucleotide-binding</keyword>
<evidence type="ECO:0000256" key="18">
    <source>
        <dbReference type="SAM" id="SignalP"/>
    </source>
</evidence>
<dbReference type="GO" id="GO:0005524">
    <property type="term" value="F:ATP binding"/>
    <property type="evidence" value="ECO:0007669"/>
    <property type="project" value="UniProtKB-UniRule"/>
</dbReference>
<feature type="transmembrane region" description="Helical" evidence="17">
    <location>
        <begin position="293"/>
        <end position="317"/>
    </location>
</feature>
<dbReference type="InterPro" id="IPR001245">
    <property type="entry name" value="Ser-Thr/Tyr_kinase_cat_dom"/>
</dbReference>
<evidence type="ECO:0000259" key="19">
    <source>
        <dbReference type="PROSITE" id="PS50011"/>
    </source>
</evidence>
<evidence type="ECO:0000256" key="2">
    <source>
        <dbReference type="ARBA" id="ARBA00007606"/>
    </source>
</evidence>
<dbReference type="Pfam" id="PF00139">
    <property type="entry name" value="Lectin_legB"/>
    <property type="match status" value="1"/>
</dbReference>
<comment type="similarity">
    <text evidence="3">In the N-terminal section; belongs to the leguminous lectin family.</text>
</comment>
<dbReference type="SUPFAM" id="SSF49899">
    <property type="entry name" value="Concanavalin A-like lectins/glucanases"/>
    <property type="match status" value="1"/>
</dbReference>
<evidence type="ECO:0000256" key="15">
    <source>
        <dbReference type="ARBA" id="ARBA00023170"/>
    </source>
</evidence>
<evidence type="ECO:0000256" key="10">
    <source>
        <dbReference type="ARBA" id="ARBA00022741"/>
    </source>
</evidence>
<keyword evidence="8 18" id="KW-0732">Signal</keyword>
<proteinExistence type="inferred from homology"/>
<dbReference type="GO" id="GO:0004674">
    <property type="term" value="F:protein serine/threonine kinase activity"/>
    <property type="evidence" value="ECO:0007669"/>
    <property type="project" value="UniProtKB-KW"/>
</dbReference>
<dbReference type="InterPro" id="IPR008271">
    <property type="entry name" value="Ser/Thr_kinase_AS"/>
</dbReference>
<protein>
    <submittedName>
        <fullName evidence="20">PREDICTED: probable L-type lectin-domain</fullName>
    </submittedName>
</protein>
<keyword evidence="6" id="KW-0808">Transferase</keyword>
<keyword evidence="5" id="KW-0723">Serine/threonine-protein kinase</keyword>
<evidence type="ECO:0000256" key="11">
    <source>
        <dbReference type="ARBA" id="ARBA00022777"/>
    </source>
</evidence>
<feature type="chain" id="PRO_5022774446" evidence="18">
    <location>
        <begin position="29"/>
        <end position="686"/>
    </location>
</feature>
<evidence type="ECO:0000256" key="9">
    <source>
        <dbReference type="ARBA" id="ARBA00022734"/>
    </source>
</evidence>
<evidence type="ECO:0000256" key="8">
    <source>
        <dbReference type="ARBA" id="ARBA00022729"/>
    </source>
</evidence>
<dbReference type="SMART" id="SM00220">
    <property type="entry name" value="S_TKc"/>
    <property type="match status" value="1"/>
</dbReference>
<reference evidence="21" key="1">
    <citation type="journal article" date="2020" name="Plant J.">
        <title>Transposons played a major role in the diversification between the closely related almond and peach genomes: results from the almond genome sequence.</title>
        <authorList>
            <person name="Alioto T."/>
            <person name="Alexiou K.G."/>
            <person name="Bardil A."/>
            <person name="Barteri F."/>
            <person name="Castanera R."/>
            <person name="Cruz F."/>
            <person name="Dhingra A."/>
            <person name="Duval H."/>
            <person name="Fernandez I Marti A."/>
            <person name="Frias L."/>
            <person name="Galan B."/>
            <person name="Garcia J.L."/>
            <person name="Howad W."/>
            <person name="Gomez-Garrido J."/>
            <person name="Gut M."/>
            <person name="Julca I."/>
            <person name="Morata J."/>
            <person name="Puigdomenech P."/>
            <person name="Ribeca P."/>
            <person name="Rubio Cabetas M.J."/>
            <person name="Vlasova A."/>
            <person name="Wirthensohn M."/>
            <person name="Garcia-Mas J."/>
            <person name="Gabaldon T."/>
            <person name="Casacuberta J.M."/>
            <person name="Arus P."/>
        </authorList>
    </citation>
    <scope>NUCLEOTIDE SEQUENCE [LARGE SCALE GENOMIC DNA]</scope>
    <source>
        <strain evidence="21">cv. Texas</strain>
    </source>
</reference>
<evidence type="ECO:0000256" key="14">
    <source>
        <dbReference type="ARBA" id="ARBA00023136"/>
    </source>
</evidence>
<dbReference type="GO" id="GO:0051707">
    <property type="term" value="P:response to other organism"/>
    <property type="evidence" value="ECO:0007669"/>
    <property type="project" value="UniProtKB-ARBA"/>
</dbReference>
<dbReference type="PROSITE" id="PS00108">
    <property type="entry name" value="PROTEIN_KINASE_ST"/>
    <property type="match status" value="1"/>
</dbReference>